<dbReference type="HOGENOM" id="CLU_018003_0_0_1"/>
<keyword evidence="4" id="KW-1185">Reference proteome</keyword>
<sequence>MEEVGLRSWELLVPAKAHLSSFCTGKPPEELKIGHGLESCTTVVQGYSFICKDKRDNANILVHLIDTPGFDDTNKNDAEVLRDIANWLNTAYQNKIVLSGVLYLHRISDLKMQGSARRNILMFMQLCGPHCYQNVMLVTTMRSILSNTTGEDRERELVEKFWATISFSLPCVYDMEKQGNLVPRQEGNKRSALSILGDLIDRREKIILQIQQEMVENKRDLNETAAGQQLDQDLLQEQAKHKKEMRELKQQMDQAIKSHDEVAKAYIADMQKDLQGKIEEGERARESIRRDLRNCRKSARMR</sequence>
<feature type="compositionally biased region" description="Basic and acidic residues" evidence="2">
    <location>
        <begin position="278"/>
        <end position="294"/>
    </location>
</feature>
<evidence type="ECO:0000256" key="2">
    <source>
        <dbReference type="SAM" id="MobiDB-lite"/>
    </source>
</evidence>
<dbReference type="EMBL" id="AMGX01000005">
    <property type="protein sequence ID" value="EXJ72935.1"/>
    <property type="molecule type" value="Genomic_DNA"/>
</dbReference>
<comment type="caution">
    <text evidence="3">The sequence shown here is derived from an EMBL/GenBank/DDBJ whole genome shotgun (WGS) entry which is preliminary data.</text>
</comment>
<proteinExistence type="predicted"/>
<evidence type="ECO:0000256" key="1">
    <source>
        <dbReference type="SAM" id="Coils"/>
    </source>
</evidence>
<organism evidence="3 4">
    <name type="scientific">Cladophialophora psammophila CBS 110553</name>
    <dbReference type="NCBI Taxonomy" id="1182543"/>
    <lineage>
        <taxon>Eukaryota</taxon>
        <taxon>Fungi</taxon>
        <taxon>Dikarya</taxon>
        <taxon>Ascomycota</taxon>
        <taxon>Pezizomycotina</taxon>
        <taxon>Eurotiomycetes</taxon>
        <taxon>Chaetothyriomycetidae</taxon>
        <taxon>Chaetothyriales</taxon>
        <taxon>Herpotrichiellaceae</taxon>
        <taxon>Cladophialophora</taxon>
    </lineage>
</organism>
<keyword evidence="1" id="KW-0175">Coiled coil</keyword>
<protein>
    <recommendedName>
        <fullName evidence="5">G domain-containing protein</fullName>
    </recommendedName>
</protein>
<dbReference type="Gene3D" id="3.40.50.300">
    <property type="entry name" value="P-loop containing nucleotide triphosphate hydrolases"/>
    <property type="match status" value="1"/>
</dbReference>
<evidence type="ECO:0000313" key="4">
    <source>
        <dbReference type="Proteomes" id="UP000019471"/>
    </source>
</evidence>
<dbReference type="AlphaFoldDB" id="W9X6J2"/>
<dbReference type="GeneID" id="19188809"/>
<dbReference type="Proteomes" id="UP000019471">
    <property type="component" value="Unassembled WGS sequence"/>
</dbReference>
<dbReference type="eggNOG" id="ENOG502S03K">
    <property type="taxonomic scope" value="Eukaryota"/>
</dbReference>
<dbReference type="SUPFAM" id="SSF52540">
    <property type="entry name" value="P-loop containing nucleoside triphosphate hydrolases"/>
    <property type="match status" value="1"/>
</dbReference>
<dbReference type="InterPro" id="IPR027417">
    <property type="entry name" value="P-loop_NTPase"/>
</dbReference>
<evidence type="ECO:0008006" key="5">
    <source>
        <dbReference type="Google" id="ProtNLM"/>
    </source>
</evidence>
<gene>
    <name evidence="3" type="ORF">A1O5_04084</name>
</gene>
<dbReference type="RefSeq" id="XP_007742882.1">
    <property type="nucleotide sequence ID" value="XM_007744692.1"/>
</dbReference>
<dbReference type="STRING" id="1182543.W9X6J2"/>
<evidence type="ECO:0000313" key="3">
    <source>
        <dbReference type="EMBL" id="EXJ72935.1"/>
    </source>
</evidence>
<name>W9X6J2_9EURO</name>
<feature type="coiled-coil region" evidence="1">
    <location>
        <begin position="231"/>
        <end position="265"/>
    </location>
</feature>
<accession>W9X6J2</accession>
<feature type="region of interest" description="Disordered" evidence="2">
    <location>
        <begin position="278"/>
        <end position="302"/>
    </location>
</feature>
<dbReference type="OrthoDB" id="8954335at2759"/>
<reference evidence="3 4" key="1">
    <citation type="submission" date="2013-03" db="EMBL/GenBank/DDBJ databases">
        <title>The Genome Sequence of Cladophialophora psammophila CBS 110553.</title>
        <authorList>
            <consortium name="The Broad Institute Genomics Platform"/>
            <person name="Cuomo C."/>
            <person name="de Hoog S."/>
            <person name="Gorbushina A."/>
            <person name="Walker B."/>
            <person name="Young S.K."/>
            <person name="Zeng Q."/>
            <person name="Gargeya S."/>
            <person name="Fitzgerald M."/>
            <person name="Haas B."/>
            <person name="Abouelleil A."/>
            <person name="Allen A.W."/>
            <person name="Alvarado L."/>
            <person name="Arachchi H.M."/>
            <person name="Berlin A.M."/>
            <person name="Chapman S.B."/>
            <person name="Gainer-Dewar J."/>
            <person name="Goldberg J."/>
            <person name="Griggs A."/>
            <person name="Gujja S."/>
            <person name="Hansen M."/>
            <person name="Howarth C."/>
            <person name="Imamovic A."/>
            <person name="Ireland A."/>
            <person name="Larimer J."/>
            <person name="McCowan C."/>
            <person name="Murphy C."/>
            <person name="Pearson M."/>
            <person name="Poon T.W."/>
            <person name="Priest M."/>
            <person name="Roberts A."/>
            <person name="Saif S."/>
            <person name="Shea T."/>
            <person name="Sisk P."/>
            <person name="Sykes S."/>
            <person name="Wortman J."/>
            <person name="Nusbaum C."/>
            <person name="Birren B."/>
        </authorList>
    </citation>
    <scope>NUCLEOTIDE SEQUENCE [LARGE SCALE GENOMIC DNA]</scope>
    <source>
        <strain evidence="3 4">CBS 110553</strain>
    </source>
</reference>